<keyword evidence="4" id="KW-1185">Reference proteome</keyword>
<evidence type="ECO:0000256" key="2">
    <source>
        <dbReference type="SAM" id="Phobius"/>
    </source>
</evidence>
<dbReference type="RefSeq" id="WP_017986497.1">
    <property type="nucleotide sequence ID" value="NZ_AQUL01000001.1"/>
</dbReference>
<dbReference type="Proteomes" id="UP000062973">
    <property type="component" value="Chromosome"/>
</dbReference>
<dbReference type="AlphaFoldDB" id="A0A076MS74"/>
<organism evidence="3 4">
    <name type="scientific">Amycolatopsis methanolica 239</name>
    <dbReference type="NCBI Taxonomy" id="1068978"/>
    <lineage>
        <taxon>Bacteria</taxon>
        <taxon>Bacillati</taxon>
        <taxon>Actinomycetota</taxon>
        <taxon>Actinomycetes</taxon>
        <taxon>Pseudonocardiales</taxon>
        <taxon>Pseudonocardiaceae</taxon>
        <taxon>Amycolatopsis</taxon>
        <taxon>Amycolatopsis methanolica group</taxon>
    </lineage>
</organism>
<feature type="coiled-coil region" evidence="1">
    <location>
        <begin position="150"/>
        <end position="205"/>
    </location>
</feature>
<keyword evidence="2" id="KW-0812">Transmembrane</keyword>
<keyword evidence="2" id="KW-0472">Membrane</keyword>
<evidence type="ECO:0000256" key="1">
    <source>
        <dbReference type="SAM" id="Coils"/>
    </source>
</evidence>
<evidence type="ECO:0000313" key="3">
    <source>
        <dbReference type="EMBL" id="AIJ20632.1"/>
    </source>
</evidence>
<dbReference type="STRING" id="1068978.AMETH_0540"/>
<dbReference type="InterPro" id="IPR050445">
    <property type="entry name" value="Bact_polysacc_biosynth/exp"/>
</dbReference>
<dbReference type="PATRIC" id="fig|1068978.7.peg.566"/>
<name>A0A076MS74_AMYME</name>
<dbReference type="HOGENOM" id="CLU_613446_0_0_11"/>
<protein>
    <submittedName>
        <fullName evidence="3">Exopolysaccharide biosynthesis protein</fullName>
    </submittedName>
</protein>
<dbReference type="eggNOG" id="COG3206">
    <property type="taxonomic scope" value="Bacteria"/>
</dbReference>
<keyword evidence="1" id="KW-0175">Coiled coil</keyword>
<sequence>MNDDTVRLSMIGRIVRRRWRVLAALAVLGALVGAGASLLFSPGYKTASHVLLQGAPDSSELMTETQIATSSVVLDRTAQALAWGVSGPELRDSVSAAAADGNIVEITAEAETPENAQLLADQVAKEYVNYSAQLIGSSADAASQIRQEQEDALRRQVQETNDRITDLSRRVPGVTVESVEVRTQLETLRTALTEAMAKLDQLDGNGRQAQTVVMGSAELPASPAPPTMIHFVAGGALVFFLLGVLGHLVGARTDRRLRDEAEIAAAVGGPLLGSVDVPVTPDHAPAGPGARWWARLLKTDEPWNLPELNASADAASREIRYRRVLSRLGDGSGVFSRVLVLAAQDDPVARTAVAQLAAAGRGERPELRVALIDPERPTVPDDREAAGVLVVVSSGTRTGWDLVAITEAAADGGQRVLGAVVAQRTAAVPEPGGTHTAGDEALAGSA</sequence>
<dbReference type="EMBL" id="CP009110">
    <property type="protein sequence ID" value="AIJ20632.1"/>
    <property type="molecule type" value="Genomic_DNA"/>
</dbReference>
<gene>
    <name evidence="3" type="ORF">AMETH_0540</name>
</gene>
<feature type="transmembrane region" description="Helical" evidence="2">
    <location>
        <begin position="228"/>
        <end position="249"/>
    </location>
</feature>
<accession>A0A076MS74</accession>
<dbReference type="PANTHER" id="PTHR32309">
    <property type="entry name" value="TYROSINE-PROTEIN KINASE"/>
    <property type="match status" value="1"/>
</dbReference>
<keyword evidence="2" id="KW-1133">Transmembrane helix</keyword>
<dbReference type="OrthoDB" id="4328186at2"/>
<evidence type="ECO:0000313" key="4">
    <source>
        <dbReference type="Proteomes" id="UP000062973"/>
    </source>
</evidence>
<dbReference type="KEGG" id="amq:AMETH_0540"/>
<reference evidence="3 4" key="1">
    <citation type="submission" date="2014-07" db="EMBL/GenBank/DDBJ databases">
        <title>Whole Genome Sequence of the Amycolatopsis methanolica 239.</title>
        <authorList>
            <person name="Tang B."/>
        </authorList>
    </citation>
    <scope>NUCLEOTIDE SEQUENCE [LARGE SCALE GENOMIC DNA]</scope>
    <source>
        <strain evidence="3 4">239</strain>
    </source>
</reference>
<dbReference type="PANTHER" id="PTHR32309:SF31">
    <property type="entry name" value="CAPSULAR EXOPOLYSACCHARIDE FAMILY"/>
    <property type="match status" value="1"/>
</dbReference>
<proteinExistence type="predicted"/>